<dbReference type="EMBL" id="JACHGT010000008">
    <property type="protein sequence ID" value="MBB6036023.1"/>
    <property type="molecule type" value="Genomic_DNA"/>
</dbReference>
<proteinExistence type="predicted"/>
<dbReference type="Proteomes" id="UP000548476">
    <property type="component" value="Unassembled WGS sequence"/>
</dbReference>
<dbReference type="AlphaFoldDB" id="A0A841FM86"/>
<gene>
    <name evidence="1" type="ORF">HNR73_003891</name>
</gene>
<comment type="caution">
    <text evidence="1">The sequence shown here is derived from an EMBL/GenBank/DDBJ whole genome shotgun (WGS) entry which is preliminary data.</text>
</comment>
<accession>A0A841FM86</accession>
<sequence length="271" mass="27540">MKLSPRRRLFALVTVWAVLLAGLAFLWPDGSPTVREQVTVGESRPDIEAAVAAAVTAASGYDDAVFTVGAFAKEADCSLTPVRGGVVYAQVVALYARPENAKSVLNRLFETLREPYDLVGNGEGAYLGYAGPFVTAELSLADDMAVTWRLNTGCRPLDEPTAQLATVGVPSEAAASVAATLGLAGGRWTRTGGGCAETVTTASAAPGAAGVAVTADAVTRAAEGGWVTYAGPEGAPTWHVGVGADGAATVLAWDAEDGVARVNGTVGRGCA</sequence>
<evidence type="ECO:0000313" key="1">
    <source>
        <dbReference type="EMBL" id="MBB6036023.1"/>
    </source>
</evidence>
<protein>
    <submittedName>
        <fullName evidence="1">Uncharacterized protein</fullName>
    </submittedName>
</protein>
<evidence type="ECO:0000313" key="2">
    <source>
        <dbReference type="Proteomes" id="UP000548476"/>
    </source>
</evidence>
<dbReference type="RefSeq" id="WP_184788874.1">
    <property type="nucleotide sequence ID" value="NZ_BONT01000046.1"/>
</dbReference>
<reference evidence="1 2" key="1">
    <citation type="submission" date="2020-08" db="EMBL/GenBank/DDBJ databases">
        <title>Genomic Encyclopedia of Type Strains, Phase IV (KMG-IV): sequencing the most valuable type-strain genomes for metagenomic binning, comparative biology and taxonomic classification.</title>
        <authorList>
            <person name="Goeker M."/>
        </authorList>
    </citation>
    <scope>NUCLEOTIDE SEQUENCE [LARGE SCALE GENOMIC DNA]</scope>
    <source>
        <strain evidence="1 2">YIM 65646</strain>
    </source>
</reference>
<name>A0A841FM86_9ACTN</name>
<organism evidence="1 2">
    <name type="scientific">Phytomonospora endophytica</name>
    <dbReference type="NCBI Taxonomy" id="714109"/>
    <lineage>
        <taxon>Bacteria</taxon>
        <taxon>Bacillati</taxon>
        <taxon>Actinomycetota</taxon>
        <taxon>Actinomycetes</taxon>
        <taxon>Micromonosporales</taxon>
        <taxon>Micromonosporaceae</taxon>
        <taxon>Phytomonospora</taxon>
    </lineage>
</organism>
<keyword evidence="2" id="KW-1185">Reference proteome</keyword>